<dbReference type="KEGG" id="halc:EY643_16725"/>
<dbReference type="GO" id="GO:0005886">
    <property type="term" value="C:plasma membrane"/>
    <property type="evidence" value="ECO:0007669"/>
    <property type="project" value="TreeGrafter"/>
</dbReference>
<sequence length="318" mass="36143">MNSDYDTAAADAAVMHIDLMPYVNALIDARWWLLGGVLCAAALTAWWAYSSPYMYQSSARVSIVDIEDPGGVSPDDRRASEVLTLVEHGFVMGTTHDNYNDVMLARLSSRDFTMRFLAEHKLDRHFYPEFWDEQSGAWINGFEPDRGAVFTRFRDEVRTIDVDEETDIVAVGMVWADPVLARDWANLYVAAFNEFIRGRTLADVARKQAYLENELQRADVVDIQQSIYRLIEAQAAISMLANAREEYALEIIDPAALPYRSFNLSRKRKVLFGAIAGLLVSVFLVFARLTIIQMLNTILAYRREHKVLALQKTEENSL</sequence>
<gene>
    <name evidence="2" type="ORF">EY643_16725</name>
</gene>
<dbReference type="InterPro" id="IPR050445">
    <property type="entry name" value="Bact_polysacc_biosynth/exp"/>
</dbReference>
<protein>
    <submittedName>
        <fullName evidence="2">Chain-length determining protein</fullName>
    </submittedName>
</protein>
<dbReference type="PANTHER" id="PTHR32309:SF13">
    <property type="entry name" value="FERRIC ENTEROBACTIN TRANSPORT PROTEIN FEPE"/>
    <property type="match status" value="1"/>
</dbReference>
<keyword evidence="1" id="KW-0812">Transmembrane</keyword>
<dbReference type="EMBL" id="CP036422">
    <property type="protein sequence ID" value="QFU77168.1"/>
    <property type="molecule type" value="Genomic_DNA"/>
</dbReference>
<dbReference type="Proteomes" id="UP000326287">
    <property type="component" value="Chromosome"/>
</dbReference>
<keyword evidence="3" id="KW-1185">Reference proteome</keyword>
<name>A0A5P9NQM0_9GAMM</name>
<organism evidence="2 3">
    <name type="scientific">Halioglobus maricola</name>
    <dbReference type="NCBI Taxonomy" id="2601894"/>
    <lineage>
        <taxon>Bacteria</taxon>
        <taxon>Pseudomonadati</taxon>
        <taxon>Pseudomonadota</taxon>
        <taxon>Gammaproteobacteria</taxon>
        <taxon>Cellvibrionales</taxon>
        <taxon>Halieaceae</taxon>
        <taxon>Halioglobus</taxon>
    </lineage>
</organism>
<evidence type="ECO:0000313" key="2">
    <source>
        <dbReference type="EMBL" id="QFU77168.1"/>
    </source>
</evidence>
<dbReference type="PANTHER" id="PTHR32309">
    <property type="entry name" value="TYROSINE-PROTEIN KINASE"/>
    <property type="match status" value="1"/>
</dbReference>
<proteinExistence type="predicted"/>
<accession>A0A5P9NQM0</accession>
<feature type="transmembrane region" description="Helical" evidence="1">
    <location>
        <begin position="270"/>
        <end position="291"/>
    </location>
</feature>
<keyword evidence="1" id="KW-0472">Membrane</keyword>
<evidence type="ECO:0000256" key="1">
    <source>
        <dbReference type="SAM" id="Phobius"/>
    </source>
</evidence>
<dbReference type="OrthoDB" id="9775724at2"/>
<feature type="transmembrane region" description="Helical" evidence="1">
    <location>
        <begin position="29"/>
        <end position="49"/>
    </location>
</feature>
<evidence type="ECO:0000313" key="3">
    <source>
        <dbReference type="Proteomes" id="UP000326287"/>
    </source>
</evidence>
<dbReference type="GO" id="GO:0004713">
    <property type="term" value="F:protein tyrosine kinase activity"/>
    <property type="evidence" value="ECO:0007669"/>
    <property type="project" value="TreeGrafter"/>
</dbReference>
<reference evidence="2 3" key="1">
    <citation type="submission" date="2019-02" db="EMBL/GenBank/DDBJ databases">
        <authorList>
            <person name="Li S.-H."/>
        </authorList>
    </citation>
    <scope>NUCLEOTIDE SEQUENCE [LARGE SCALE GENOMIC DNA]</scope>
    <source>
        <strain evidence="2 3">IMCC14385</strain>
    </source>
</reference>
<dbReference type="RefSeq" id="WP_153240314.1">
    <property type="nucleotide sequence ID" value="NZ_CP036422.1"/>
</dbReference>
<keyword evidence="1" id="KW-1133">Transmembrane helix</keyword>
<dbReference type="AlphaFoldDB" id="A0A5P9NQM0"/>